<organism evidence="2">
    <name type="scientific">uncultured Solirubrobacteraceae bacterium</name>
    <dbReference type="NCBI Taxonomy" id="1162706"/>
    <lineage>
        <taxon>Bacteria</taxon>
        <taxon>Bacillati</taxon>
        <taxon>Actinomycetota</taxon>
        <taxon>Thermoleophilia</taxon>
        <taxon>Solirubrobacterales</taxon>
        <taxon>Solirubrobacteraceae</taxon>
        <taxon>environmental samples</taxon>
    </lineage>
</organism>
<dbReference type="AlphaFoldDB" id="A0A6J4RP38"/>
<reference evidence="2" key="1">
    <citation type="submission" date="2020-02" db="EMBL/GenBank/DDBJ databases">
        <authorList>
            <person name="Meier V. D."/>
        </authorList>
    </citation>
    <scope>NUCLEOTIDE SEQUENCE</scope>
    <source>
        <strain evidence="2">AVDCRST_MAG53</strain>
    </source>
</reference>
<gene>
    <name evidence="2" type="ORF">AVDCRST_MAG53-283</name>
</gene>
<evidence type="ECO:0000313" key="2">
    <source>
        <dbReference type="EMBL" id="CAA9475789.1"/>
    </source>
</evidence>
<name>A0A6J4RP38_9ACTN</name>
<proteinExistence type="predicted"/>
<feature type="non-terminal residue" evidence="2">
    <location>
        <position position="1"/>
    </location>
</feature>
<dbReference type="EMBL" id="CADCVR010000012">
    <property type="protein sequence ID" value="CAA9475789.1"/>
    <property type="molecule type" value="Genomic_DNA"/>
</dbReference>
<feature type="non-terminal residue" evidence="2">
    <location>
        <position position="33"/>
    </location>
</feature>
<feature type="compositionally biased region" description="Basic and acidic residues" evidence="1">
    <location>
        <begin position="7"/>
        <end position="27"/>
    </location>
</feature>
<evidence type="ECO:0000256" key="1">
    <source>
        <dbReference type="SAM" id="MobiDB-lite"/>
    </source>
</evidence>
<feature type="region of interest" description="Disordered" evidence="1">
    <location>
        <begin position="1"/>
        <end position="33"/>
    </location>
</feature>
<protein>
    <submittedName>
        <fullName evidence="2">Uncharacterized protein</fullName>
    </submittedName>
</protein>
<accession>A0A6J4RP38</accession>
<sequence>VSPCGRSEPHRPCQASRDDVADPDRICESSGGG</sequence>